<gene>
    <name evidence="3" type="ORF">AN957_17150</name>
</gene>
<comment type="caution">
    <text evidence="3">The sequence shown here is derived from an EMBL/GenBank/DDBJ whole genome shotgun (WGS) entry which is preliminary data.</text>
</comment>
<evidence type="ECO:0000313" key="3">
    <source>
        <dbReference type="EMBL" id="KQL20125.1"/>
    </source>
</evidence>
<proteinExistence type="predicted"/>
<dbReference type="STRING" id="1637975.AN957_17150"/>
<dbReference type="PANTHER" id="PTHR44119">
    <property type="entry name" value="MAGNESIUM-CHELATASE SUBUNIT CHLH, CHLOROPLASTIC"/>
    <property type="match status" value="1"/>
</dbReference>
<dbReference type="RefSeq" id="WP_056685314.1">
    <property type="nucleotide sequence ID" value="NZ_LJIX01000006.1"/>
</dbReference>
<organism evidence="3 4">
    <name type="scientific">Cytobacillus solani</name>
    <dbReference type="NCBI Taxonomy" id="1637975"/>
    <lineage>
        <taxon>Bacteria</taxon>
        <taxon>Bacillati</taxon>
        <taxon>Bacillota</taxon>
        <taxon>Bacilli</taxon>
        <taxon>Bacillales</taxon>
        <taxon>Bacillaceae</taxon>
        <taxon>Cytobacillus</taxon>
    </lineage>
</organism>
<dbReference type="InterPro" id="IPR003672">
    <property type="entry name" value="CobN/Mg_chltase"/>
</dbReference>
<dbReference type="AlphaFoldDB" id="A0A0Q3T9U4"/>
<accession>A0A0Q3T9U4</accession>
<feature type="domain" description="CobN/magnesium chelatase" evidence="2">
    <location>
        <begin position="159"/>
        <end position="1232"/>
    </location>
</feature>
<keyword evidence="1" id="KW-0175">Coiled coil</keyword>
<protein>
    <recommendedName>
        <fullName evidence="2">CobN/magnesium chelatase domain-containing protein</fullName>
    </recommendedName>
</protein>
<dbReference type="PANTHER" id="PTHR44119:SF4">
    <property type="entry name" value="AEROBIC COBALTOCHELATASE SUBUNIT COBN"/>
    <property type="match status" value="1"/>
</dbReference>
<dbReference type="Pfam" id="PF02514">
    <property type="entry name" value="CobN-Mg_chel"/>
    <property type="match status" value="1"/>
</dbReference>
<dbReference type="EMBL" id="LJIX01000006">
    <property type="protein sequence ID" value="KQL20125.1"/>
    <property type="molecule type" value="Genomic_DNA"/>
</dbReference>
<evidence type="ECO:0000259" key="2">
    <source>
        <dbReference type="Pfam" id="PF02514"/>
    </source>
</evidence>
<evidence type="ECO:0000313" key="4">
    <source>
        <dbReference type="Proteomes" id="UP000050996"/>
    </source>
</evidence>
<dbReference type="CDD" id="cd10150">
    <property type="entry name" value="CobN_like"/>
    <property type="match status" value="1"/>
</dbReference>
<name>A0A0Q3T9U4_9BACI</name>
<dbReference type="Proteomes" id="UP000050996">
    <property type="component" value="Unassembled WGS sequence"/>
</dbReference>
<feature type="coiled-coil region" evidence="1">
    <location>
        <begin position="758"/>
        <end position="785"/>
    </location>
</feature>
<reference evidence="3 4" key="1">
    <citation type="submission" date="2015-09" db="EMBL/GenBank/DDBJ databases">
        <title>Genome sequencing project for genomic taxonomy and phylogenomics of Bacillus-like bacteria.</title>
        <authorList>
            <person name="Liu B."/>
            <person name="Wang J."/>
            <person name="Zhu Y."/>
            <person name="Liu G."/>
            <person name="Chen Q."/>
            <person name="Chen Z."/>
            <person name="Lan J."/>
            <person name="Che J."/>
            <person name="Ge C."/>
            <person name="Shi H."/>
            <person name="Pan Z."/>
            <person name="Liu X."/>
        </authorList>
    </citation>
    <scope>NUCLEOTIDE SEQUENCE [LARGE SCALE GENOMIC DNA]</scope>
    <source>
        <strain evidence="3 4">FJAT-18043</strain>
    </source>
</reference>
<dbReference type="PATRIC" id="fig|1637975.4.peg.3357"/>
<keyword evidence="4" id="KW-1185">Reference proteome</keyword>
<evidence type="ECO:0000256" key="1">
    <source>
        <dbReference type="SAM" id="Coils"/>
    </source>
</evidence>
<sequence length="1251" mass="143174">MTHITFITSATAILADSATAYRKFNTNYPSILTMSLFDAKGSVENNEKSRILIEAIRKSDLIIVDLRLCPEEWVAVIAEYLQYARPDAEKVYFSIQDELMKSQFKLGYLTGEDVFQVLVSNGKPASLFVLDNEDKINEYTSKLPEEKRDNFLQLATIVEYWMYANEEYVNQLLIFLAREYGEGDKHYLPVPYKPLIKDELYIYDDKRKKVYDSLIEYEKEFPFDQEKPVIGVLFLGYHFRASNVKCVQQIIERLKPMANIIPILAPGVASIDVNRFRNLLVNESIKVNVLLNFVPFRIGAGPIGGNSNEVVPFLEELDVPIFHPFFITRRTVEKWKESIQGIDSSEYLTSVMLPELDGSIGTFPVGALEDVNDDQTFEFNHQELVLIEERVQSLLNRVEKTLALQKKENRDKKVAIICYNYPPGEDSLFSASYIDTFPSVINILKLLRTEGYSVPEVTKEQLMDQFTAGKLVNSGKWGTEKTFSGFLRYQSAAYESYIEEKKIFKELTHDWGHTPGTIMADGSDFLIPGMILGNVFIGLQPARSSDDKLANTYHDKSLNPHHQYAAFYCWLKDAFQADAMVHVGTHGTLEFLKGKEVAVSGDCVPDELIGDVPHVYIYYIGNPSEAMIAKRRTHAVLVSYQTPPFVTSDLYGEYVELEELLANYSEAEKLDLNRCASLNTEIMKKIHALHFTATTIHDIEIELYHMKRSLIPKGLHIFGKGYNDEEARNYMKHVLRYDRGSLKSIKRIISEDNGKDYSKILEDCLQEEMEQLDEVENQIVNQFIETCYFDNCLLASEESRKNCYESLKFGYHAFMNSMKTYEEQGLLQALSGKYLPVKLAGDIVKNPEILPSGHNLYQFDPRLIPEKTAAERGKIIAENTIAQYYEEFGNYPASTGIVLWGFETSRTQGETIGQILHYLGVRVQASKGSFKPNYEIIPIKELGRPRIDVVIYMTGFFRDIFPNVIEDLSDLFLKRARLDESDNNNCLKANTKRIFEQLISQGYEVEEANQLAAARIFGPSEGAYSTRVTSLVGERNWQEEADLAKGYVNDIQYVYGIGSRGKPSSQLLKLHLQAVDLVSQIRSNLELEVIDLDHYYEYFGGFSKAVEVERGRKTPVYISDTTGELVQTEDVKKSIERGVRTRVLNPKWIDGLLAHEQHGTQQILERFENLIGLAATTNKVDSWIFSELNSTYIADEKRREELMKNNRFALHSMMERLLESQTRGYWEATEDEFHQLKEAYLQLEGSIEEKV</sequence>